<dbReference type="GO" id="GO:0046417">
    <property type="term" value="P:chorismate metabolic process"/>
    <property type="evidence" value="ECO:0007669"/>
    <property type="project" value="TreeGrafter"/>
</dbReference>
<evidence type="ECO:0000313" key="1">
    <source>
        <dbReference type="EMBL" id="CAB4700975.1"/>
    </source>
</evidence>
<dbReference type="PIRSF" id="PIRSF005965">
    <property type="entry name" value="Chor_mut_AroH"/>
    <property type="match status" value="1"/>
</dbReference>
<name>A0A6J6PVX3_9ZZZZ</name>
<dbReference type="PROSITE" id="PS51167">
    <property type="entry name" value="CHORISMATE_MUT_1"/>
    <property type="match status" value="1"/>
</dbReference>
<accession>A0A6J6PVX3</accession>
<proteinExistence type="predicted"/>
<dbReference type="SUPFAM" id="SSF55298">
    <property type="entry name" value="YjgF-like"/>
    <property type="match status" value="1"/>
</dbReference>
<dbReference type="CDD" id="cd02185">
    <property type="entry name" value="AroH"/>
    <property type="match status" value="1"/>
</dbReference>
<dbReference type="InterPro" id="IPR008243">
    <property type="entry name" value="Chorismate_mutase_AroH"/>
</dbReference>
<dbReference type="Pfam" id="PF07736">
    <property type="entry name" value="CM_1"/>
    <property type="match status" value="1"/>
</dbReference>
<protein>
    <submittedName>
        <fullName evidence="1">Unannotated protein</fullName>
    </submittedName>
</protein>
<dbReference type="AlphaFoldDB" id="A0A6J6PVX3"/>
<dbReference type="GO" id="GO:0004106">
    <property type="term" value="F:chorismate mutase activity"/>
    <property type="evidence" value="ECO:0007669"/>
    <property type="project" value="TreeGrafter"/>
</dbReference>
<gene>
    <name evidence="1" type="ORF">UFOPK2598_00586</name>
</gene>
<organism evidence="1">
    <name type="scientific">freshwater metagenome</name>
    <dbReference type="NCBI Taxonomy" id="449393"/>
    <lineage>
        <taxon>unclassified sequences</taxon>
        <taxon>metagenomes</taxon>
        <taxon>ecological metagenomes</taxon>
    </lineage>
</organism>
<dbReference type="EMBL" id="CAEZXV010000045">
    <property type="protein sequence ID" value="CAB4700975.1"/>
    <property type="molecule type" value="Genomic_DNA"/>
</dbReference>
<dbReference type="NCBIfam" id="TIGR01796">
    <property type="entry name" value="CM_mono_aroH"/>
    <property type="match status" value="1"/>
</dbReference>
<sequence>MKSIRAFRGATQLRVDTSEEMRKCVAELLKEILEANSISNDDLVSMLFTATPDLTCEFPAVGARVFGITDVPLICASEIDVNGALARTVRVLIHAESSLNRSEVAHIYLNGAQVLRPDLDNPSKNTNSR</sequence>
<reference evidence="1" key="1">
    <citation type="submission" date="2020-05" db="EMBL/GenBank/DDBJ databases">
        <authorList>
            <person name="Chiriac C."/>
            <person name="Salcher M."/>
            <person name="Ghai R."/>
            <person name="Kavagutti S V."/>
        </authorList>
    </citation>
    <scope>NUCLEOTIDE SEQUENCE</scope>
</reference>
<dbReference type="Gene3D" id="3.30.1330.40">
    <property type="entry name" value="RutC-like"/>
    <property type="match status" value="1"/>
</dbReference>
<dbReference type="PANTHER" id="PTHR21164:SF0">
    <property type="entry name" value="CHORISMATE MUTASE AROH"/>
    <property type="match status" value="1"/>
</dbReference>
<dbReference type="PANTHER" id="PTHR21164">
    <property type="entry name" value="CHORISMATE MUTASE"/>
    <property type="match status" value="1"/>
</dbReference>
<dbReference type="InterPro" id="IPR035959">
    <property type="entry name" value="RutC-like_sf"/>
</dbReference>